<dbReference type="Proteomes" id="UP001159405">
    <property type="component" value="Unassembled WGS sequence"/>
</dbReference>
<feature type="chain" id="PRO_5046256254" evidence="1">
    <location>
        <begin position="25"/>
        <end position="165"/>
    </location>
</feature>
<comment type="caution">
    <text evidence="2">The sequence shown here is derived from an EMBL/GenBank/DDBJ whole genome shotgun (WGS) entry which is preliminary data.</text>
</comment>
<gene>
    <name evidence="2" type="ORF">PLOB_00008091</name>
</gene>
<evidence type="ECO:0000256" key="1">
    <source>
        <dbReference type="SAM" id="SignalP"/>
    </source>
</evidence>
<dbReference type="EMBL" id="CALNXK010000139">
    <property type="protein sequence ID" value="CAH3166880.1"/>
    <property type="molecule type" value="Genomic_DNA"/>
</dbReference>
<proteinExistence type="predicted"/>
<keyword evidence="1" id="KW-0732">Signal</keyword>
<feature type="signal peptide" evidence="1">
    <location>
        <begin position="1"/>
        <end position="24"/>
    </location>
</feature>
<name>A0ABN8QLI9_9CNID</name>
<protein>
    <submittedName>
        <fullName evidence="2">Uncharacterized protein</fullName>
    </submittedName>
</protein>
<evidence type="ECO:0000313" key="3">
    <source>
        <dbReference type="Proteomes" id="UP001159405"/>
    </source>
</evidence>
<reference evidence="2 3" key="1">
    <citation type="submission" date="2022-05" db="EMBL/GenBank/DDBJ databases">
        <authorList>
            <consortium name="Genoscope - CEA"/>
            <person name="William W."/>
        </authorList>
    </citation>
    <scope>NUCLEOTIDE SEQUENCE [LARGE SCALE GENOMIC DNA]</scope>
</reference>
<evidence type="ECO:0000313" key="2">
    <source>
        <dbReference type="EMBL" id="CAH3166880.1"/>
    </source>
</evidence>
<organism evidence="2 3">
    <name type="scientific">Porites lobata</name>
    <dbReference type="NCBI Taxonomy" id="104759"/>
    <lineage>
        <taxon>Eukaryota</taxon>
        <taxon>Metazoa</taxon>
        <taxon>Cnidaria</taxon>
        <taxon>Anthozoa</taxon>
        <taxon>Hexacorallia</taxon>
        <taxon>Scleractinia</taxon>
        <taxon>Fungiina</taxon>
        <taxon>Poritidae</taxon>
        <taxon>Porites</taxon>
    </lineage>
</organism>
<feature type="non-terminal residue" evidence="2">
    <location>
        <position position="165"/>
    </location>
</feature>
<keyword evidence="3" id="KW-1185">Reference proteome</keyword>
<accession>A0ABN8QLI9</accession>
<sequence length="165" mass="18848">MHLVRSTYMLLLILASFTLFLSDGKKSCESEQLQKCISQYVELVRGKQADGSSEQHCSRVQEVLSCFAENPSCKGQSVNSFRQWILKEAKLEVKLNICPTINPKELEESVSNTDEEEENEVEEVDEDIACARDVHIKCNKRFLTLMTQPGENICSDAKVWFDCYK</sequence>